<evidence type="ECO:0000256" key="3">
    <source>
        <dbReference type="ARBA" id="ARBA00022617"/>
    </source>
</evidence>
<dbReference type="AlphaFoldDB" id="A0A6A6CN63"/>
<evidence type="ECO:0000256" key="2">
    <source>
        <dbReference type="ARBA" id="ARBA00010617"/>
    </source>
</evidence>
<accession>A0A6A6CN63</accession>
<dbReference type="InterPro" id="IPR001128">
    <property type="entry name" value="Cyt_P450"/>
</dbReference>
<dbReference type="InterPro" id="IPR036396">
    <property type="entry name" value="Cyt_P450_sf"/>
</dbReference>
<keyword evidence="5 6" id="KW-0408">Iron</keyword>
<dbReference type="PROSITE" id="PS00086">
    <property type="entry name" value="CYTOCHROME_P450"/>
    <property type="match status" value="1"/>
</dbReference>
<gene>
    <name evidence="8" type="ORF">M409DRAFT_20724</name>
</gene>
<dbReference type="GO" id="GO:0020037">
    <property type="term" value="F:heme binding"/>
    <property type="evidence" value="ECO:0007669"/>
    <property type="project" value="InterPro"/>
</dbReference>
<dbReference type="PRINTS" id="PR00385">
    <property type="entry name" value="P450"/>
</dbReference>
<protein>
    <recommendedName>
        <fullName evidence="10">Cytochrome P450</fullName>
    </recommendedName>
</protein>
<evidence type="ECO:0000313" key="8">
    <source>
        <dbReference type="EMBL" id="KAF2168707.1"/>
    </source>
</evidence>
<keyword evidence="7" id="KW-0503">Monooxygenase</keyword>
<keyword evidence="4 6" id="KW-0479">Metal-binding</keyword>
<feature type="binding site" description="axial binding residue" evidence="6">
    <location>
        <position position="440"/>
    </location>
    <ligand>
        <name>heme</name>
        <dbReference type="ChEBI" id="CHEBI:30413"/>
    </ligand>
    <ligandPart>
        <name>Fe</name>
        <dbReference type="ChEBI" id="CHEBI:18248"/>
    </ligandPart>
</feature>
<dbReference type="GO" id="GO:0004497">
    <property type="term" value="F:monooxygenase activity"/>
    <property type="evidence" value="ECO:0007669"/>
    <property type="project" value="UniProtKB-KW"/>
</dbReference>
<evidence type="ECO:0000313" key="9">
    <source>
        <dbReference type="Proteomes" id="UP000799537"/>
    </source>
</evidence>
<dbReference type="Pfam" id="PF00067">
    <property type="entry name" value="p450"/>
    <property type="match status" value="1"/>
</dbReference>
<evidence type="ECO:0000256" key="1">
    <source>
        <dbReference type="ARBA" id="ARBA00001971"/>
    </source>
</evidence>
<proteinExistence type="inferred from homology"/>
<dbReference type="GO" id="GO:0005506">
    <property type="term" value="F:iron ion binding"/>
    <property type="evidence" value="ECO:0007669"/>
    <property type="project" value="InterPro"/>
</dbReference>
<dbReference type="Gene3D" id="1.10.630.10">
    <property type="entry name" value="Cytochrome P450"/>
    <property type="match status" value="1"/>
</dbReference>
<dbReference type="GO" id="GO:0016705">
    <property type="term" value="F:oxidoreductase activity, acting on paired donors, with incorporation or reduction of molecular oxygen"/>
    <property type="evidence" value="ECO:0007669"/>
    <property type="project" value="InterPro"/>
</dbReference>
<dbReference type="InterPro" id="IPR050121">
    <property type="entry name" value="Cytochrome_P450_monoxygenase"/>
</dbReference>
<keyword evidence="3 6" id="KW-0349">Heme</keyword>
<sequence>MTMLSPDGRIEKGVLLLLGAAFLLLTVFSICLVRAAYFSPLSKYPGPKLWAATLLPNAWARYNGKFLPKVLQMHQKYGRVVRVGPNDLSWIDERVWKDVFEHRQNHQEFPKWRVGPALNGYRGILSSDREDHSRYRRLLSHEFSAQSMKNQQPIIMGYVDLLIRGLRDCSPQEPQDMVQWFNWATFDIIGRLSFGEDFNCLRNREVYEWITAVMGNVKAVSVTTALTQLGLGRLAPYFVSKELVGKRRANYEYAAMKIAERSQMQADNDDFLDNVYHHMGKKSGMVEGEIVANASNLVLGGSETTATLLSGCAYLLAKSPDKLRNVQNEIRTTFASEDEIDLFSVVKLPYTLAVLNETMRIYPPVPNMRGRSVPYPGDTVAGEWVPGGTKIMLPQYVAGRLASNFRQAEDFIPERFLGDPRFENDNFAIFQPFSAGPRNCIGKNLAYAEMRLILAKFLYNFEIELDASSYDWISQKEFTLWEKPSLWMRVKAIEH</sequence>
<dbReference type="GeneID" id="54558792"/>
<dbReference type="InterPro" id="IPR017972">
    <property type="entry name" value="Cyt_P450_CS"/>
</dbReference>
<dbReference type="PANTHER" id="PTHR24305">
    <property type="entry name" value="CYTOCHROME P450"/>
    <property type="match status" value="1"/>
</dbReference>
<dbReference type="OrthoDB" id="1470350at2759"/>
<comment type="cofactor">
    <cofactor evidence="1 6">
        <name>heme</name>
        <dbReference type="ChEBI" id="CHEBI:30413"/>
    </cofactor>
</comment>
<organism evidence="8 9">
    <name type="scientific">Zasmidium cellare ATCC 36951</name>
    <dbReference type="NCBI Taxonomy" id="1080233"/>
    <lineage>
        <taxon>Eukaryota</taxon>
        <taxon>Fungi</taxon>
        <taxon>Dikarya</taxon>
        <taxon>Ascomycota</taxon>
        <taxon>Pezizomycotina</taxon>
        <taxon>Dothideomycetes</taxon>
        <taxon>Dothideomycetidae</taxon>
        <taxon>Mycosphaerellales</taxon>
        <taxon>Mycosphaerellaceae</taxon>
        <taxon>Zasmidium</taxon>
    </lineage>
</organism>
<dbReference type="PANTHER" id="PTHR24305:SF210">
    <property type="entry name" value="CYTOCHROME P450 MONOOXYGENASE ASQL-RELATED"/>
    <property type="match status" value="1"/>
</dbReference>
<dbReference type="Proteomes" id="UP000799537">
    <property type="component" value="Unassembled WGS sequence"/>
</dbReference>
<evidence type="ECO:0000256" key="5">
    <source>
        <dbReference type="ARBA" id="ARBA00023004"/>
    </source>
</evidence>
<dbReference type="PRINTS" id="PR00463">
    <property type="entry name" value="EP450I"/>
</dbReference>
<dbReference type="InterPro" id="IPR002401">
    <property type="entry name" value="Cyt_P450_E_grp-I"/>
</dbReference>
<evidence type="ECO:0000256" key="7">
    <source>
        <dbReference type="RuleBase" id="RU000461"/>
    </source>
</evidence>
<reference evidence="8" key="1">
    <citation type="journal article" date="2020" name="Stud. Mycol.">
        <title>101 Dothideomycetes genomes: a test case for predicting lifestyles and emergence of pathogens.</title>
        <authorList>
            <person name="Haridas S."/>
            <person name="Albert R."/>
            <person name="Binder M."/>
            <person name="Bloem J."/>
            <person name="Labutti K."/>
            <person name="Salamov A."/>
            <person name="Andreopoulos B."/>
            <person name="Baker S."/>
            <person name="Barry K."/>
            <person name="Bills G."/>
            <person name="Bluhm B."/>
            <person name="Cannon C."/>
            <person name="Castanera R."/>
            <person name="Culley D."/>
            <person name="Daum C."/>
            <person name="Ezra D."/>
            <person name="Gonzalez J."/>
            <person name="Henrissat B."/>
            <person name="Kuo A."/>
            <person name="Liang C."/>
            <person name="Lipzen A."/>
            <person name="Lutzoni F."/>
            <person name="Magnuson J."/>
            <person name="Mondo S."/>
            <person name="Nolan M."/>
            <person name="Ohm R."/>
            <person name="Pangilinan J."/>
            <person name="Park H.-J."/>
            <person name="Ramirez L."/>
            <person name="Alfaro M."/>
            <person name="Sun H."/>
            <person name="Tritt A."/>
            <person name="Yoshinaga Y."/>
            <person name="Zwiers L.-H."/>
            <person name="Turgeon B."/>
            <person name="Goodwin S."/>
            <person name="Spatafora J."/>
            <person name="Crous P."/>
            <person name="Grigoriev I."/>
        </authorList>
    </citation>
    <scope>NUCLEOTIDE SEQUENCE</scope>
    <source>
        <strain evidence="8">ATCC 36951</strain>
    </source>
</reference>
<keyword evidence="7" id="KW-0560">Oxidoreductase</keyword>
<dbReference type="SUPFAM" id="SSF48264">
    <property type="entry name" value="Cytochrome P450"/>
    <property type="match status" value="1"/>
</dbReference>
<comment type="similarity">
    <text evidence="2 7">Belongs to the cytochrome P450 family.</text>
</comment>
<evidence type="ECO:0000256" key="6">
    <source>
        <dbReference type="PIRSR" id="PIRSR602401-1"/>
    </source>
</evidence>
<evidence type="ECO:0000256" key="4">
    <source>
        <dbReference type="ARBA" id="ARBA00022723"/>
    </source>
</evidence>
<dbReference type="RefSeq" id="XP_033669596.1">
    <property type="nucleotide sequence ID" value="XM_033805520.1"/>
</dbReference>
<dbReference type="CDD" id="cd11058">
    <property type="entry name" value="CYP60B-like"/>
    <property type="match status" value="1"/>
</dbReference>
<name>A0A6A6CN63_ZASCE</name>
<dbReference type="EMBL" id="ML993589">
    <property type="protein sequence ID" value="KAF2168707.1"/>
    <property type="molecule type" value="Genomic_DNA"/>
</dbReference>
<evidence type="ECO:0008006" key="10">
    <source>
        <dbReference type="Google" id="ProtNLM"/>
    </source>
</evidence>
<keyword evidence="9" id="KW-1185">Reference proteome</keyword>